<organism evidence="5 6">
    <name type="scientific">Crateriforma conspicua</name>
    <dbReference type="NCBI Taxonomy" id="2527996"/>
    <lineage>
        <taxon>Bacteria</taxon>
        <taxon>Pseudomonadati</taxon>
        <taxon>Planctomycetota</taxon>
        <taxon>Planctomycetia</taxon>
        <taxon>Planctomycetales</taxon>
        <taxon>Planctomycetaceae</taxon>
        <taxon>Crateriforma</taxon>
    </lineage>
</organism>
<protein>
    <recommendedName>
        <fullName evidence="4">Putative pterin-4-alpha-carbinolamine dehydratase</fullName>
        <shortName evidence="4">PHS</shortName>
        <ecNumber evidence="4">4.2.1.96</ecNumber>
    </recommendedName>
    <alternativeName>
        <fullName evidence="4">4-alpha-hydroxy-tetrahydropterin dehydratase</fullName>
    </alternativeName>
    <alternativeName>
        <fullName evidence="4">Pterin carbinolamine dehydratase</fullName>
        <shortName evidence="4">PCD</shortName>
    </alternativeName>
</protein>
<evidence type="ECO:0000313" key="5">
    <source>
        <dbReference type="EMBL" id="TWT71995.1"/>
    </source>
</evidence>
<dbReference type="NCBIfam" id="NF002017">
    <property type="entry name" value="PRK00823.1-2"/>
    <property type="match status" value="1"/>
</dbReference>
<evidence type="ECO:0000256" key="1">
    <source>
        <dbReference type="ARBA" id="ARBA00001554"/>
    </source>
</evidence>
<dbReference type="InterPro" id="IPR036428">
    <property type="entry name" value="PCD_sf"/>
</dbReference>
<dbReference type="HAMAP" id="MF_00434">
    <property type="entry name" value="Pterin_4_alpha"/>
    <property type="match status" value="1"/>
</dbReference>
<comment type="caution">
    <text evidence="5">The sequence shown here is derived from an EMBL/GenBank/DDBJ whole genome shotgun (WGS) entry which is preliminary data.</text>
</comment>
<gene>
    <name evidence="5" type="ORF">Pan14r_43120</name>
</gene>
<name>A0A5C5YCC3_9PLAN</name>
<comment type="similarity">
    <text evidence="2 4">Belongs to the pterin-4-alpha-carbinolamine dehydratase family.</text>
</comment>
<accession>A0A5C5YCC3</accession>
<dbReference type="SUPFAM" id="SSF55248">
    <property type="entry name" value="PCD-like"/>
    <property type="match status" value="1"/>
</dbReference>
<dbReference type="OrthoDB" id="9800108at2"/>
<evidence type="ECO:0000256" key="2">
    <source>
        <dbReference type="ARBA" id="ARBA00006472"/>
    </source>
</evidence>
<reference evidence="5 6" key="1">
    <citation type="submission" date="2019-02" db="EMBL/GenBank/DDBJ databases">
        <title>Deep-cultivation of Planctomycetes and their phenomic and genomic characterization uncovers novel biology.</title>
        <authorList>
            <person name="Wiegand S."/>
            <person name="Jogler M."/>
            <person name="Boedeker C."/>
            <person name="Pinto D."/>
            <person name="Vollmers J."/>
            <person name="Rivas-Marin E."/>
            <person name="Kohn T."/>
            <person name="Peeters S.H."/>
            <person name="Heuer A."/>
            <person name="Rast P."/>
            <person name="Oberbeckmann S."/>
            <person name="Bunk B."/>
            <person name="Jeske O."/>
            <person name="Meyerdierks A."/>
            <person name="Storesund J.E."/>
            <person name="Kallscheuer N."/>
            <person name="Luecker S."/>
            <person name="Lage O.M."/>
            <person name="Pohl T."/>
            <person name="Merkel B.J."/>
            <person name="Hornburger P."/>
            <person name="Mueller R.-W."/>
            <person name="Bruemmer F."/>
            <person name="Labrenz M."/>
            <person name="Spormann A.M."/>
            <person name="Op Den Camp H."/>
            <person name="Overmann J."/>
            <person name="Amann R."/>
            <person name="Jetten M.S.M."/>
            <person name="Mascher T."/>
            <person name="Medema M.H."/>
            <person name="Devos D.P."/>
            <person name="Kaster A.-K."/>
            <person name="Ovreas L."/>
            <person name="Rohde M."/>
            <person name="Galperin M.Y."/>
            <person name="Jogler C."/>
        </authorList>
    </citation>
    <scope>NUCLEOTIDE SEQUENCE [LARGE SCALE GENOMIC DNA]</scope>
    <source>
        <strain evidence="5 6">Pan14r</strain>
    </source>
</reference>
<dbReference type="EC" id="4.2.1.96" evidence="4"/>
<evidence type="ECO:0000256" key="3">
    <source>
        <dbReference type="ARBA" id="ARBA00023239"/>
    </source>
</evidence>
<dbReference type="CDD" id="cd00913">
    <property type="entry name" value="PCD_DCoH_subfamily_a"/>
    <property type="match status" value="1"/>
</dbReference>
<dbReference type="PANTHER" id="PTHR12599:SF0">
    <property type="entry name" value="PTERIN-4-ALPHA-CARBINOLAMINE DEHYDRATASE"/>
    <property type="match status" value="1"/>
</dbReference>
<dbReference type="Gene3D" id="3.30.1360.20">
    <property type="entry name" value="Transcriptional coactivator/pterin dehydratase"/>
    <property type="match status" value="1"/>
</dbReference>
<dbReference type="PANTHER" id="PTHR12599">
    <property type="entry name" value="PTERIN-4-ALPHA-CARBINOLAMINE DEHYDRATASE"/>
    <property type="match status" value="1"/>
</dbReference>
<keyword evidence="6" id="KW-1185">Reference proteome</keyword>
<keyword evidence="3 4" id="KW-0456">Lyase</keyword>
<proteinExistence type="inferred from homology"/>
<sequence>MPDDDRPKPTPKSVLQKHCQPCEGGMPTLTGDELDALMPTIPRWSVSNDGGWIRRKFNFRNFVEAVGLMNEIAALAEREQHHPDLHLTGYRHMTVELTTHAIGGLSENDVILAAKIDQLADSPGQGSSDR</sequence>
<evidence type="ECO:0000256" key="4">
    <source>
        <dbReference type="HAMAP-Rule" id="MF_00434"/>
    </source>
</evidence>
<evidence type="ECO:0000313" key="6">
    <source>
        <dbReference type="Proteomes" id="UP000317238"/>
    </source>
</evidence>
<dbReference type="InterPro" id="IPR001533">
    <property type="entry name" value="Pterin_deHydtase"/>
</dbReference>
<dbReference type="GO" id="GO:0008124">
    <property type="term" value="F:4-alpha-hydroxytetrahydrobiopterin dehydratase activity"/>
    <property type="evidence" value="ECO:0007669"/>
    <property type="project" value="UniProtKB-UniRule"/>
</dbReference>
<dbReference type="EMBL" id="SJPL01000001">
    <property type="protein sequence ID" value="TWT71995.1"/>
    <property type="molecule type" value="Genomic_DNA"/>
</dbReference>
<dbReference type="AlphaFoldDB" id="A0A5C5YCC3"/>
<dbReference type="GO" id="GO:0006729">
    <property type="term" value="P:tetrahydrobiopterin biosynthetic process"/>
    <property type="evidence" value="ECO:0007669"/>
    <property type="project" value="InterPro"/>
</dbReference>
<dbReference type="Pfam" id="PF01329">
    <property type="entry name" value="Pterin_4a"/>
    <property type="match status" value="1"/>
</dbReference>
<comment type="catalytic activity">
    <reaction evidence="1 4">
        <text>(4aS,6R)-4a-hydroxy-L-erythro-5,6,7,8-tetrahydrobiopterin = (6R)-L-erythro-6,7-dihydrobiopterin + H2O</text>
        <dbReference type="Rhea" id="RHEA:11920"/>
        <dbReference type="ChEBI" id="CHEBI:15377"/>
        <dbReference type="ChEBI" id="CHEBI:15642"/>
        <dbReference type="ChEBI" id="CHEBI:43120"/>
        <dbReference type="EC" id="4.2.1.96"/>
    </reaction>
</comment>
<dbReference type="Proteomes" id="UP000317238">
    <property type="component" value="Unassembled WGS sequence"/>
</dbReference>
<dbReference type="RefSeq" id="WP_146440112.1">
    <property type="nucleotide sequence ID" value="NZ_SJPL01000001.1"/>
</dbReference>